<keyword evidence="1" id="KW-0479">Metal-binding</keyword>
<name>W9RRY8_9ROSA</name>
<sequence length="333" mass="36889">MTSVFLNPPHSSFSDLVEQKEDQKLKLFINSQYNEASSSLSSPTAYNFFNSSTQDQRGGCEVIGSQQRDQKAVIDIFSISTSQNLHICQRDREDNIGDPDHEYNNKSMNNNGSVKYWMSSKMRLMEKMSNPETCATSTDDKGEKTAHKVLQYSPRQDNSGQAKFNLSQSNRTTVRVCSDCNTTSTPLWRSGPRGPKSLCNACGIRQRKARRAMAEAAAAANGLVVAADSTSTAAPNYTPTKGSAASTSYYKTTQYHINKEKKSRGNHISHYKNKLKLKLLETKNDNINDKHCLNKFSFGLNVDNCSAFSGVFPKDVAEAAVLLMELSCGFVHS</sequence>
<dbReference type="GO" id="GO:0043565">
    <property type="term" value="F:sequence-specific DNA binding"/>
    <property type="evidence" value="ECO:0007669"/>
    <property type="project" value="InterPro"/>
</dbReference>
<evidence type="ECO:0000259" key="8">
    <source>
        <dbReference type="PROSITE" id="PS50114"/>
    </source>
</evidence>
<proteinExistence type="predicted"/>
<dbReference type="eggNOG" id="KOG1601">
    <property type="taxonomic scope" value="Eukaryota"/>
</dbReference>
<dbReference type="PANTHER" id="PTHR47255:SF13">
    <property type="entry name" value="GATA-TYPE DOMAIN-CONTAINING PROTEIN"/>
    <property type="match status" value="1"/>
</dbReference>
<organism evidence="9 10">
    <name type="scientific">Morus notabilis</name>
    <dbReference type="NCBI Taxonomy" id="981085"/>
    <lineage>
        <taxon>Eukaryota</taxon>
        <taxon>Viridiplantae</taxon>
        <taxon>Streptophyta</taxon>
        <taxon>Embryophyta</taxon>
        <taxon>Tracheophyta</taxon>
        <taxon>Spermatophyta</taxon>
        <taxon>Magnoliopsida</taxon>
        <taxon>eudicotyledons</taxon>
        <taxon>Gunneridae</taxon>
        <taxon>Pentapetalae</taxon>
        <taxon>rosids</taxon>
        <taxon>fabids</taxon>
        <taxon>Rosales</taxon>
        <taxon>Moraceae</taxon>
        <taxon>Moreae</taxon>
        <taxon>Morus</taxon>
    </lineage>
</organism>
<accession>W9RRY8</accession>
<protein>
    <submittedName>
        <fullName evidence="9">Putative GATA transcription factor 22</fullName>
    </submittedName>
</protein>
<keyword evidence="4" id="KW-0805">Transcription regulation</keyword>
<dbReference type="InterPro" id="IPR052138">
    <property type="entry name" value="GATA_ZnFinger_Domain"/>
</dbReference>
<keyword evidence="3" id="KW-0862">Zinc</keyword>
<dbReference type="OrthoDB" id="2162994at2759"/>
<keyword evidence="10" id="KW-1185">Reference proteome</keyword>
<dbReference type="InterPro" id="IPR000679">
    <property type="entry name" value="Znf_GATA"/>
</dbReference>
<keyword evidence="2 7" id="KW-0863">Zinc-finger</keyword>
<dbReference type="Gene3D" id="3.30.50.10">
    <property type="entry name" value="Erythroid Transcription Factor GATA-1, subunit A"/>
    <property type="match status" value="1"/>
</dbReference>
<dbReference type="GO" id="GO:0006355">
    <property type="term" value="P:regulation of DNA-templated transcription"/>
    <property type="evidence" value="ECO:0007669"/>
    <property type="project" value="InterPro"/>
</dbReference>
<evidence type="ECO:0000313" key="9">
    <source>
        <dbReference type="EMBL" id="EXB66867.1"/>
    </source>
</evidence>
<dbReference type="SUPFAM" id="SSF57716">
    <property type="entry name" value="Glucocorticoid receptor-like (DNA-binding domain)"/>
    <property type="match status" value="1"/>
</dbReference>
<evidence type="ECO:0000256" key="2">
    <source>
        <dbReference type="ARBA" id="ARBA00022771"/>
    </source>
</evidence>
<keyword evidence="5" id="KW-0238">DNA-binding</keyword>
<evidence type="ECO:0000256" key="6">
    <source>
        <dbReference type="ARBA" id="ARBA00023163"/>
    </source>
</evidence>
<evidence type="ECO:0000256" key="7">
    <source>
        <dbReference type="PROSITE-ProRule" id="PRU00094"/>
    </source>
</evidence>
<dbReference type="PROSITE" id="PS50114">
    <property type="entry name" value="GATA_ZN_FINGER_2"/>
    <property type="match status" value="1"/>
</dbReference>
<dbReference type="PANTHER" id="PTHR47255">
    <property type="entry name" value="GATA TRANSCRIPTION FACTOR 22-RELATED"/>
    <property type="match status" value="1"/>
</dbReference>
<keyword evidence="6" id="KW-0804">Transcription</keyword>
<dbReference type="CDD" id="cd00202">
    <property type="entry name" value="ZnF_GATA"/>
    <property type="match status" value="1"/>
</dbReference>
<gene>
    <name evidence="9" type="ORF">L484_019505</name>
</gene>
<evidence type="ECO:0000313" key="10">
    <source>
        <dbReference type="Proteomes" id="UP000030645"/>
    </source>
</evidence>
<dbReference type="PROSITE" id="PS00344">
    <property type="entry name" value="GATA_ZN_FINGER_1"/>
    <property type="match status" value="1"/>
</dbReference>
<reference evidence="10" key="1">
    <citation type="submission" date="2013-01" db="EMBL/GenBank/DDBJ databases">
        <title>Draft Genome Sequence of a Mulberry Tree, Morus notabilis C.K. Schneid.</title>
        <authorList>
            <person name="He N."/>
            <person name="Zhao S."/>
        </authorList>
    </citation>
    <scope>NUCLEOTIDE SEQUENCE</scope>
</reference>
<dbReference type="EMBL" id="KE344557">
    <property type="protein sequence ID" value="EXB66867.1"/>
    <property type="molecule type" value="Genomic_DNA"/>
</dbReference>
<dbReference type="AlphaFoldDB" id="W9RRY8"/>
<evidence type="ECO:0000256" key="4">
    <source>
        <dbReference type="ARBA" id="ARBA00023015"/>
    </source>
</evidence>
<dbReference type="Proteomes" id="UP000030645">
    <property type="component" value="Unassembled WGS sequence"/>
</dbReference>
<dbReference type="KEGG" id="mnt:21402444"/>
<dbReference type="SMART" id="SM00401">
    <property type="entry name" value="ZnF_GATA"/>
    <property type="match status" value="1"/>
</dbReference>
<evidence type="ECO:0000256" key="3">
    <source>
        <dbReference type="ARBA" id="ARBA00022833"/>
    </source>
</evidence>
<dbReference type="InterPro" id="IPR013088">
    <property type="entry name" value="Znf_NHR/GATA"/>
</dbReference>
<dbReference type="Pfam" id="PF00320">
    <property type="entry name" value="GATA"/>
    <property type="match status" value="1"/>
</dbReference>
<dbReference type="GO" id="GO:0008270">
    <property type="term" value="F:zinc ion binding"/>
    <property type="evidence" value="ECO:0007669"/>
    <property type="project" value="UniProtKB-KW"/>
</dbReference>
<evidence type="ECO:0000256" key="5">
    <source>
        <dbReference type="ARBA" id="ARBA00023125"/>
    </source>
</evidence>
<feature type="domain" description="GATA-type" evidence="8">
    <location>
        <begin position="171"/>
        <end position="207"/>
    </location>
</feature>
<evidence type="ECO:0000256" key="1">
    <source>
        <dbReference type="ARBA" id="ARBA00022723"/>
    </source>
</evidence>